<proteinExistence type="predicted"/>
<dbReference type="AlphaFoldDB" id="A0A5B7DRW7"/>
<evidence type="ECO:0000313" key="1">
    <source>
        <dbReference type="EMBL" id="MPC24422.1"/>
    </source>
</evidence>
<gene>
    <name evidence="1" type="ORF">E2C01_017503</name>
</gene>
<name>A0A5B7DRW7_PORTR</name>
<evidence type="ECO:0000313" key="2">
    <source>
        <dbReference type="Proteomes" id="UP000324222"/>
    </source>
</evidence>
<reference evidence="1 2" key="1">
    <citation type="submission" date="2019-05" db="EMBL/GenBank/DDBJ databases">
        <title>Another draft genome of Portunus trituberculatus and its Hox gene families provides insights of decapod evolution.</title>
        <authorList>
            <person name="Jeong J.-H."/>
            <person name="Song I."/>
            <person name="Kim S."/>
            <person name="Choi T."/>
            <person name="Kim D."/>
            <person name="Ryu S."/>
            <person name="Kim W."/>
        </authorList>
    </citation>
    <scope>NUCLEOTIDE SEQUENCE [LARGE SCALE GENOMIC DNA]</scope>
    <source>
        <tissue evidence="1">Muscle</tissue>
    </source>
</reference>
<keyword evidence="2" id="KW-1185">Reference proteome</keyword>
<sequence length="163" mass="18569">MLPVPHHKRTSVSYCARAAPLSPQEGNTPSHRHLLTTTCTRLQQLVPARRRTSRSQLPQTRTRNIKLGTLEMGSDHWFCGDILQQQEHKTKPKAKLSSIKFVDPYAPSLGAFPPSLRFPPMLPHPLYRAAYKVPRWLPHHKPQPGANMGRTTVHHGWYHLGWG</sequence>
<dbReference type="EMBL" id="VSRR010001328">
    <property type="protein sequence ID" value="MPC24422.1"/>
    <property type="molecule type" value="Genomic_DNA"/>
</dbReference>
<accession>A0A5B7DRW7</accession>
<comment type="caution">
    <text evidence="1">The sequence shown here is derived from an EMBL/GenBank/DDBJ whole genome shotgun (WGS) entry which is preliminary data.</text>
</comment>
<protein>
    <submittedName>
        <fullName evidence="1">Uncharacterized protein</fullName>
    </submittedName>
</protein>
<organism evidence="1 2">
    <name type="scientific">Portunus trituberculatus</name>
    <name type="common">Swimming crab</name>
    <name type="synonym">Neptunus trituberculatus</name>
    <dbReference type="NCBI Taxonomy" id="210409"/>
    <lineage>
        <taxon>Eukaryota</taxon>
        <taxon>Metazoa</taxon>
        <taxon>Ecdysozoa</taxon>
        <taxon>Arthropoda</taxon>
        <taxon>Crustacea</taxon>
        <taxon>Multicrustacea</taxon>
        <taxon>Malacostraca</taxon>
        <taxon>Eumalacostraca</taxon>
        <taxon>Eucarida</taxon>
        <taxon>Decapoda</taxon>
        <taxon>Pleocyemata</taxon>
        <taxon>Brachyura</taxon>
        <taxon>Eubrachyura</taxon>
        <taxon>Portunoidea</taxon>
        <taxon>Portunidae</taxon>
        <taxon>Portuninae</taxon>
        <taxon>Portunus</taxon>
    </lineage>
</organism>
<dbReference type="Proteomes" id="UP000324222">
    <property type="component" value="Unassembled WGS sequence"/>
</dbReference>